<reference evidence="10 11" key="1">
    <citation type="submission" date="2018-02" db="EMBL/GenBank/DDBJ databases">
        <title>Genome sequence of the basidiomycete white-rot fungus Phlebia centrifuga.</title>
        <authorList>
            <person name="Granchi Z."/>
            <person name="Peng M."/>
            <person name="de Vries R.P."/>
            <person name="Hilden K."/>
            <person name="Makela M.R."/>
            <person name="Grigoriev I."/>
            <person name="Riley R."/>
        </authorList>
    </citation>
    <scope>NUCLEOTIDE SEQUENCE [LARGE SCALE GENOMIC DNA]</scope>
    <source>
        <strain evidence="10 11">FBCC195</strain>
    </source>
</reference>
<dbReference type="SUPFAM" id="SSF56672">
    <property type="entry name" value="DNA/RNA polymerases"/>
    <property type="match status" value="1"/>
</dbReference>
<evidence type="ECO:0000259" key="9">
    <source>
        <dbReference type="PROSITE" id="PS50994"/>
    </source>
</evidence>
<dbReference type="Pfam" id="PF17921">
    <property type="entry name" value="Integrase_H2C2"/>
    <property type="match status" value="1"/>
</dbReference>
<evidence type="ECO:0000259" key="8">
    <source>
        <dbReference type="PROSITE" id="PS50878"/>
    </source>
</evidence>
<dbReference type="GO" id="GO:0003964">
    <property type="term" value="F:RNA-directed DNA polymerase activity"/>
    <property type="evidence" value="ECO:0007669"/>
    <property type="project" value="UniProtKB-KW"/>
</dbReference>
<evidence type="ECO:0000313" key="10">
    <source>
        <dbReference type="EMBL" id="PSR82057.1"/>
    </source>
</evidence>
<dbReference type="OrthoDB" id="3205891at2759"/>
<dbReference type="PANTHER" id="PTHR37984:SF5">
    <property type="entry name" value="PROTEIN NYNRIN-LIKE"/>
    <property type="match status" value="1"/>
</dbReference>
<dbReference type="PROSITE" id="PS50878">
    <property type="entry name" value="RT_POL"/>
    <property type="match status" value="1"/>
</dbReference>
<keyword evidence="6" id="KW-0694">RNA-binding</keyword>
<dbReference type="Pfam" id="PF00078">
    <property type="entry name" value="RVT_1"/>
    <property type="match status" value="1"/>
</dbReference>
<evidence type="ECO:0000256" key="5">
    <source>
        <dbReference type="ARBA" id="ARBA00022801"/>
    </source>
</evidence>
<keyword evidence="4" id="KW-0255">Endonuclease</keyword>
<dbReference type="InterPro" id="IPR043128">
    <property type="entry name" value="Rev_trsase/Diguanyl_cyclase"/>
</dbReference>
<dbReference type="Gene3D" id="1.10.340.70">
    <property type="match status" value="1"/>
</dbReference>
<evidence type="ECO:0000313" key="11">
    <source>
        <dbReference type="Proteomes" id="UP000186601"/>
    </source>
</evidence>
<dbReference type="InterPro" id="IPR000477">
    <property type="entry name" value="RT_dom"/>
</dbReference>
<evidence type="ECO:0000256" key="2">
    <source>
        <dbReference type="ARBA" id="ARBA00022695"/>
    </source>
</evidence>
<keyword evidence="11" id="KW-1185">Reference proteome</keyword>
<gene>
    <name evidence="10" type="ORF">PHLCEN_2v6127</name>
</gene>
<dbReference type="PANTHER" id="PTHR37984">
    <property type="entry name" value="PROTEIN CBG26694"/>
    <property type="match status" value="1"/>
</dbReference>
<dbReference type="STRING" id="98765.A0A2R6P077"/>
<dbReference type="PROSITE" id="PS50994">
    <property type="entry name" value="INTEGRASE"/>
    <property type="match status" value="1"/>
</dbReference>
<accession>A0A2R6P077</accession>
<dbReference type="AlphaFoldDB" id="A0A2R6P077"/>
<keyword evidence="5" id="KW-0378">Hydrolase</keyword>
<dbReference type="Gene3D" id="3.30.70.270">
    <property type="match status" value="2"/>
</dbReference>
<dbReference type="InterPro" id="IPR001584">
    <property type="entry name" value="Integrase_cat-core"/>
</dbReference>
<dbReference type="InterPro" id="IPR036397">
    <property type="entry name" value="RNaseH_sf"/>
</dbReference>
<dbReference type="InterPro" id="IPR041588">
    <property type="entry name" value="Integrase_H2C2"/>
</dbReference>
<evidence type="ECO:0000256" key="3">
    <source>
        <dbReference type="ARBA" id="ARBA00022722"/>
    </source>
</evidence>
<keyword evidence="3" id="KW-0540">Nuclease</keyword>
<organism evidence="10 11">
    <name type="scientific">Hermanssonia centrifuga</name>
    <dbReference type="NCBI Taxonomy" id="98765"/>
    <lineage>
        <taxon>Eukaryota</taxon>
        <taxon>Fungi</taxon>
        <taxon>Dikarya</taxon>
        <taxon>Basidiomycota</taxon>
        <taxon>Agaricomycotina</taxon>
        <taxon>Agaricomycetes</taxon>
        <taxon>Polyporales</taxon>
        <taxon>Meruliaceae</taxon>
        <taxon>Hermanssonia</taxon>
    </lineage>
</organism>
<protein>
    <submittedName>
        <fullName evidence="10">Uncharacterized protein</fullName>
    </submittedName>
</protein>
<proteinExistence type="predicted"/>
<dbReference type="CDD" id="cd09274">
    <property type="entry name" value="RNase_HI_RT_Ty3"/>
    <property type="match status" value="1"/>
</dbReference>
<dbReference type="InterPro" id="IPR050951">
    <property type="entry name" value="Retrovirus_Pol_polyprotein"/>
</dbReference>
<dbReference type="InterPro" id="IPR012337">
    <property type="entry name" value="RNaseH-like_sf"/>
</dbReference>
<dbReference type="GO" id="GO:0015074">
    <property type="term" value="P:DNA integration"/>
    <property type="evidence" value="ECO:0007669"/>
    <property type="project" value="InterPro"/>
</dbReference>
<comment type="caution">
    <text evidence="10">The sequence shown here is derived from an EMBL/GenBank/DDBJ whole genome shotgun (WGS) entry which is preliminary data.</text>
</comment>
<dbReference type="InterPro" id="IPR043502">
    <property type="entry name" value="DNA/RNA_pol_sf"/>
</dbReference>
<keyword evidence="1" id="KW-0808">Transferase</keyword>
<evidence type="ECO:0000256" key="4">
    <source>
        <dbReference type="ARBA" id="ARBA00022759"/>
    </source>
</evidence>
<dbReference type="Pfam" id="PF17917">
    <property type="entry name" value="RT_RNaseH"/>
    <property type="match status" value="1"/>
</dbReference>
<dbReference type="Proteomes" id="UP000186601">
    <property type="component" value="Unassembled WGS sequence"/>
</dbReference>
<evidence type="ECO:0000256" key="1">
    <source>
        <dbReference type="ARBA" id="ARBA00022679"/>
    </source>
</evidence>
<dbReference type="GO" id="GO:0005634">
    <property type="term" value="C:nucleus"/>
    <property type="evidence" value="ECO:0007669"/>
    <property type="project" value="UniProtKB-ARBA"/>
</dbReference>
<dbReference type="GO" id="GO:0016787">
    <property type="term" value="F:hydrolase activity"/>
    <property type="evidence" value="ECO:0007669"/>
    <property type="project" value="UniProtKB-KW"/>
</dbReference>
<name>A0A2R6P077_9APHY</name>
<keyword evidence="2" id="KW-0548">Nucleotidyltransferase</keyword>
<keyword evidence="7" id="KW-0695">RNA-directed DNA polymerase</keyword>
<dbReference type="InterPro" id="IPR041373">
    <property type="entry name" value="RT_RNaseH"/>
</dbReference>
<dbReference type="Gene3D" id="3.30.420.10">
    <property type="entry name" value="Ribonuclease H-like superfamily/Ribonuclease H"/>
    <property type="match status" value="1"/>
</dbReference>
<evidence type="ECO:0000256" key="7">
    <source>
        <dbReference type="ARBA" id="ARBA00022918"/>
    </source>
</evidence>
<evidence type="ECO:0000256" key="6">
    <source>
        <dbReference type="ARBA" id="ARBA00022884"/>
    </source>
</evidence>
<dbReference type="GO" id="GO:0003723">
    <property type="term" value="F:RNA binding"/>
    <property type="evidence" value="ECO:0007669"/>
    <property type="project" value="UniProtKB-KW"/>
</dbReference>
<sequence length="695" mass="78202">MFNALRKHIGSICHVYLDDVVIWSQSLEEHRRNVETVLQCLRENKLYCSPKKTDLFCLSIHFLGHYISARGIEADGAKVAKILDWPVPRCASDVWSFLGLVRYISNFLPALARHTSVLNSLTTKDAEKDFQWTNAHFMAFEAVKTLVTSRECLTVIDHNNIGNNRIFVSCDASDFCSGAVLTYSESPETARPVAFESQQFSGAELNYPVHKKELLAIVRALRKWRMDLLGVPFTVFSDHRILENFAEQKHLSRRQARWQEFLSQYDYKIVYLAGKDNAPADAMSRKPPPSQGTTAAISSLRVQGDAEWLSAVKSGYTDDAWCTRLIDSLWDAVARSAIGADAAGVSAIDALSRGWLDNRDRYGISVRAGLLHIGDRLVIPRVPKLREDVFALAHNALRHWGNEKSYAAIRASYYWPNMRKELETLYVPACEACQRNKSSTNLPTGPLHPLPVPDARGNSIAMDFVGPLPDDEGFNCILTITDRLGADLRIIPCRTDISAKDLAALFFREWYCKNGLPLDIVSDRDKLFMSKFWKALHCLTGVRLKMSTAFHPETDGSSERSNRTIIQALRYHVERNQKGWVRALPLVRFNHMSTVNASTGFTPFQLLFGRHPRVIPPLVTVETDTPAESFDAAHFLKRLDADVMEAQDNLLLAKTNQAYHADKSRNSEHVYQVGDKVFCPPSIAVVNSCNEATTV</sequence>
<dbReference type="SUPFAM" id="SSF53098">
    <property type="entry name" value="Ribonuclease H-like"/>
    <property type="match status" value="1"/>
</dbReference>
<dbReference type="EMBL" id="MLYV02000600">
    <property type="protein sequence ID" value="PSR82057.1"/>
    <property type="molecule type" value="Genomic_DNA"/>
</dbReference>
<feature type="domain" description="Reverse transcriptase" evidence="8">
    <location>
        <begin position="1"/>
        <end position="67"/>
    </location>
</feature>
<dbReference type="GO" id="GO:0004519">
    <property type="term" value="F:endonuclease activity"/>
    <property type="evidence" value="ECO:0007669"/>
    <property type="project" value="UniProtKB-KW"/>
</dbReference>
<feature type="domain" description="Integrase catalytic" evidence="9">
    <location>
        <begin position="449"/>
        <end position="611"/>
    </location>
</feature>